<evidence type="ECO:0000313" key="3">
    <source>
        <dbReference type="Proteomes" id="UP000062973"/>
    </source>
</evidence>
<evidence type="ECO:0000313" key="2">
    <source>
        <dbReference type="EMBL" id="AIJ26312.1"/>
    </source>
</evidence>
<dbReference type="GO" id="GO:0051213">
    <property type="term" value="F:dioxygenase activity"/>
    <property type="evidence" value="ECO:0007669"/>
    <property type="project" value="UniProtKB-KW"/>
</dbReference>
<dbReference type="EMBL" id="CP009110">
    <property type="protein sequence ID" value="AIJ26312.1"/>
    <property type="molecule type" value="Genomic_DNA"/>
</dbReference>
<feature type="domain" description="VOC" evidence="1">
    <location>
        <begin position="1"/>
        <end position="112"/>
    </location>
</feature>
<keyword evidence="2" id="KW-0223">Dioxygenase</keyword>
<dbReference type="InterPro" id="IPR052164">
    <property type="entry name" value="Anthracycline_SecMetBiosynth"/>
</dbReference>
<dbReference type="PANTHER" id="PTHR33993">
    <property type="entry name" value="GLYOXALASE-RELATED"/>
    <property type="match status" value="1"/>
</dbReference>
<dbReference type="SUPFAM" id="SSF54593">
    <property type="entry name" value="Glyoxalase/Bleomycin resistance protein/Dihydroxybiphenyl dioxygenase"/>
    <property type="match status" value="1"/>
</dbReference>
<dbReference type="InterPro" id="IPR029068">
    <property type="entry name" value="Glyas_Bleomycin-R_OHBP_Dase"/>
</dbReference>
<keyword evidence="3" id="KW-1185">Reference proteome</keyword>
<dbReference type="AlphaFoldDB" id="A0A076N8C1"/>
<dbReference type="PROSITE" id="PS51819">
    <property type="entry name" value="VOC"/>
    <property type="match status" value="2"/>
</dbReference>
<feature type="domain" description="VOC" evidence="1">
    <location>
        <begin position="123"/>
        <end position="238"/>
    </location>
</feature>
<accession>A0A076N8C1</accession>
<evidence type="ECO:0000259" key="1">
    <source>
        <dbReference type="PROSITE" id="PS51819"/>
    </source>
</evidence>
<sequence>MSYVDTNQPEGTPTWMTLTAPDLPRATAFYGALFGWTTRDDLFLLGDRVAAGFAEGAPAWTTYLATADCDATAKRVRAAGGQVVEGPAEFGGRARVALAVDPVGARFGLWQGRELPGCQVVNEPGSLVRNDLTTARPEHARAFYPRVFGFTLDRNADLPELDFTFLRRPDGHEVGGIMGAPGLADSRWATTFEVADTDETVARALAAGGKSTEPEDFVYGRIATITDPSGVEFGIIARA</sequence>
<dbReference type="STRING" id="1068978.AMETH_6220"/>
<gene>
    <name evidence="2" type="ORF">AMETH_6220</name>
</gene>
<dbReference type="HOGENOM" id="CLU_069623_3_0_11"/>
<dbReference type="CDD" id="cd07247">
    <property type="entry name" value="SgaA_N_like"/>
    <property type="match status" value="1"/>
</dbReference>
<dbReference type="InterPro" id="IPR037523">
    <property type="entry name" value="VOC_core"/>
</dbReference>
<dbReference type="RefSeq" id="WP_017985147.1">
    <property type="nucleotide sequence ID" value="NZ_AQUL01000001.1"/>
</dbReference>
<dbReference type="Gene3D" id="3.10.180.10">
    <property type="entry name" value="2,3-Dihydroxybiphenyl 1,2-Dioxygenase, domain 1"/>
    <property type="match status" value="2"/>
</dbReference>
<name>A0A076N8C1_AMYME</name>
<dbReference type="PATRIC" id="fig|1068978.7.peg.6682"/>
<organism evidence="2 3">
    <name type="scientific">Amycolatopsis methanolica 239</name>
    <dbReference type="NCBI Taxonomy" id="1068978"/>
    <lineage>
        <taxon>Bacteria</taxon>
        <taxon>Bacillati</taxon>
        <taxon>Actinomycetota</taxon>
        <taxon>Actinomycetes</taxon>
        <taxon>Pseudonocardiales</taxon>
        <taxon>Pseudonocardiaceae</taxon>
        <taxon>Amycolatopsis</taxon>
        <taxon>Amycolatopsis methanolica group</taxon>
    </lineage>
</organism>
<dbReference type="Proteomes" id="UP000062973">
    <property type="component" value="Chromosome"/>
</dbReference>
<keyword evidence="2" id="KW-0560">Oxidoreductase</keyword>
<dbReference type="PANTHER" id="PTHR33993:SF14">
    <property type="entry name" value="GB|AAF24581.1"/>
    <property type="match status" value="1"/>
</dbReference>
<dbReference type="InterPro" id="IPR004360">
    <property type="entry name" value="Glyas_Fos-R_dOase_dom"/>
</dbReference>
<dbReference type="OrthoDB" id="9793039at2"/>
<dbReference type="KEGG" id="amq:AMETH_6220"/>
<dbReference type="Pfam" id="PF00903">
    <property type="entry name" value="Glyoxalase"/>
    <property type="match status" value="1"/>
</dbReference>
<reference evidence="2 3" key="1">
    <citation type="submission" date="2014-07" db="EMBL/GenBank/DDBJ databases">
        <title>Whole Genome Sequence of the Amycolatopsis methanolica 239.</title>
        <authorList>
            <person name="Tang B."/>
        </authorList>
    </citation>
    <scope>NUCLEOTIDE SEQUENCE [LARGE SCALE GENOMIC DNA]</scope>
    <source>
        <strain evidence="2 3">239</strain>
    </source>
</reference>
<proteinExistence type="predicted"/>
<dbReference type="eggNOG" id="COG3324">
    <property type="taxonomic scope" value="Bacteria"/>
</dbReference>
<protein>
    <submittedName>
        <fullName evidence="2">Glyoxalase/bleomycin resistance protein/dioxygenase</fullName>
    </submittedName>
</protein>